<evidence type="ECO:0000313" key="4">
    <source>
        <dbReference type="Proteomes" id="UP000027604"/>
    </source>
</evidence>
<dbReference type="CDD" id="cd14845">
    <property type="entry name" value="L-Ala-D-Glu_peptidase_like"/>
    <property type="match status" value="1"/>
</dbReference>
<keyword evidence="3" id="KW-0378">Hydrolase</keyword>
<evidence type="ECO:0000313" key="3">
    <source>
        <dbReference type="EMBL" id="CDG84033.1"/>
    </source>
</evidence>
<dbReference type="RefSeq" id="WP_038493954.1">
    <property type="nucleotide sequence ID" value="NZ_BCTH01000055.1"/>
</dbReference>
<dbReference type="STRING" id="1349767.GJA_3414"/>
<keyword evidence="1" id="KW-0472">Membrane</keyword>
<dbReference type="Proteomes" id="UP000027604">
    <property type="component" value="Chromosome I"/>
</dbReference>
<dbReference type="InterPro" id="IPR009045">
    <property type="entry name" value="Zn_M74/Hedgehog-like"/>
</dbReference>
<keyword evidence="3" id="KW-0645">Protease</keyword>
<dbReference type="AlphaFoldDB" id="W0V9L1"/>
<evidence type="ECO:0000256" key="1">
    <source>
        <dbReference type="SAM" id="Phobius"/>
    </source>
</evidence>
<evidence type="ECO:0000259" key="2">
    <source>
        <dbReference type="Pfam" id="PF13539"/>
    </source>
</evidence>
<keyword evidence="1" id="KW-0812">Transmembrane</keyword>
<protein>
    <submittedName>
        <fullName evidence="3">D-alanyl-D-alanine carboxypeptidase family protein</fullName>
    </submittedName>
</protein>
<dbReference type="PATRIC" id="fig|1349767.4.peg.21"/>
<keyword evidence="1" id="KW-1133">Transmembrane helix</keyword>
<sequence length="252" mass="28809">MLTVLILMYVLAAAFFGWLLLSPAGRFAARCAMVNLGLRPQRATRWQCLMLLVGTVVILAWQWHGSIDQARTLRPLPQAQEVQEAPLAPPPSPPRRFFADLDWRLERTPAPVLPRLLEANRNWQLLDHDFEQRLLLVFKIMKEVHGYDMVLLEGYRSPFRQQLLATRGSGVTGAAAFQSYHQYGLAADCAFLRHGQLLMSEKDPWTMRGYRLYGGLAEAAGLQWGGRWSIRDFGHIELRKLQKGRAMMPRSR</sequence>
<organism evidence="3 4">
    <name type="scientific">Janthinobacterium agaricidamnosum NBRC 102515 = DSM 9628</name>
    <dbReference type="NCBI Taxonomy" id="1349767"/>
    <lineage>
        <taxon>Bacteria</taxon>
        <taxon>Pseudomonadati</taxon>
        <taxon>Pseudomonadota</taxon>
        <taxon>Betaproteobacteria</taxon>
        <taxon>Burkholderiales</taxon>
        <taxon>Oxalobacteraceae</taxon>
        <taxon>Janthinobacterium</taxon>
    </lineage>
</organism>
<keyword evidence="4" id="KW-1185">Reference proteome</keyword>
<dbReference type="eggNOG" id="COG1876">
    <property type="taxonomic scope" value="Bacteria"/>
</dbReference>
<dbReference type="GO" id="GO:0004180">
    <property type="term" value="F:carboxypeptidase activity"/>
    <property type="evidence" value="ECO:0007669"/>
    <property type="project" value="UniProtKB-KW"/>
</dbReference>
<dbReference type="EMBL" id="HG322949">
    <property type="protein sequence ID" value="CDG84033.1"/>
    <property type="molecule type" value="Genomic_DNA"/>
</dbReference>
<dbReference type="KEGG" id="jag:GJA_3414"/>
<dbReference type="InterPro" id="IPR039561">
    <property type="entry name" value="Peptidase_M15C"/>
</dbReference>
<proteinExistence type="predicted"/>
<feature type="transmembrane region" description="Helical" evidence="1">
    <location>
        <begin position="44"/>
        <end position="64"/>
    </location>
</feature>
<dbReference type="Pfam" id="PF13539">
    <property type="entry name" value="Peptidase_M15_4"/>
    <property type="match status" value="1"/>
</dbReference>
<gene>
    <name evidence="3" type="ORF">GJA_3414</name>
</gene>
<reference evidence="3 4" key="1">
    <citation type="journal article" date="2015" name="Genome Announc.">
        <title>Genome Sequence of Mushroom Soft-Rot Pathogen Janthinobacterium agaricidamnosum.</title>
        <authorList>
            <person name="Graupner K."/>
            <person name="Lackner G."/>
            <person name="Hertweck C."/>
        </authorList>
    </citation>
    <scope>NUCLEOTIDE SEQUENCE [LARGE SCALE GENOMIC DNA]</scope>
    <source>
        <strain evidence="4">NBRC 102515 / DSM 9628</strain>
    </source>
</reference>
<name>W0V9L1_9BURK</name>
<keyword evidence="3" id="KW-0121">Carboxypeptidase</keyword>
<accession>W0V9L1</accession>
<dbReference type="HOGENOM" id="CLU_1101720_0_0_4"/>
<dbReference type="SUPFAM" id="SSF55166">
    <property type="entry name" value="Hedgehog/DD-peptidase"/>
    <property type="match status" value="1"/>
</dbReference>
<dbReference type="Gene3D" id="3.30.1380.10">
    <property type="match status" value="1"/>
</dbReference>
<feature type="domain" description="Peptidase M15C" evidence="2">
    <location>
        <begin position="172"/>
        <end position="238"/>
    </location>
</feature>